<proteinExistence type="predicted"/>
<protein>
    <submittedName>
        <fullName evidence="2">Uncharacterized protein</fullName>
    </submittedName>
</protein>
<dbReference type="Proteomes" id="UP000199126">
    <property type="component" value="Unassembled WGS sequence"/>
</dbReference>
<sequence>MAPRLSDRQITVVTRAFVALLFLVVLVSAYFQLQTGGLFELLEVAVSLYVVSLVALAVFRGGFDTRRFRIALYAGVVAWALVNFVGGTQTVVTILLLVLGSLLLTRELTFGSD</sequence>
<feature type="transmembrane region" description="Helical" evidence="1">
    <location>
        <begin position="37"/>
        <end position="59"/>
    </location>
</feature>
<reference evidence="3" key="1">
    <citation type="submission" date="2016-10" db="EMBL/GenBank/DDBJ databases">
        <authorList>
            <person name="Varghese N."/>
            <person name="Submissions S."/>
        </authorList>
    </citation>
    <scope>NUCLEOTIDE SEQUENCE [LARGE SCALE GENOMIC DNA]</scope>
    <source>
        <strain evidence="3">CGMCC 1.10121</strain>
    </source>
</reference>
<organism evidence="2 3">
    <name type="scientific">Halogranum amylolyticum</name>
    <dbReference type="NCBI Taxonomy" id="660520"/>
    <lineage>
        <taxon>Archaea</taxon>
        <taxon>Methanobacteriati</taxon>
        <taxon>Methanobacteriota</taxon>
        <taxon>Stenosarchaea group</taxon>
        <taxon>Halobacteria</taxon>
        <taxon>Halobacteriales</taxon>
        <taxon>Haloferacaceae</taxon>
    </lineage>
</organism>
<keyword evidence="1" id="KW-1133">Transmembrane helix</keyword>
<dbReference type="EMBL" id="FODV01000004">
    <property type="protein sequence ID" value="SEO68269.1"/>
    <property type="molecule type" value="Genomic_DNA"/>
</dbReference>
<dbReference type="RefSeq" id="WP_089823346.1">
    <property type="nucleotide sequence ID" value="NZ_FODV01000004.1"/>
</dbReference>
<name>A0A1H8RNY4_9EURY</name>
<dbReference type="AlphaFoldDB" id="A0A1H8RNY4"/>
<feature type="transmembrane region" description="Helical" evidence="1">
    <location>
        <begin position="12"/>
        <end position="31"/>
    </location>
</feature>
<gene>
    <name evidence="2" type="ORF">SAMN04487948_104157</name>
</gene>
<feature type="transmembrane region" description="Helical" evidence="1">
    <location>
        <begin position="71"/>
        <end position="104"/>
    </location>
</feature>
<evidence type="ECO:0000313" key="3">
    <source>
        <dbReference type="Proteomes" id="UP000199126"/>
    </source>
</evidence>
<evidence type="ECO:0000256" key="1">
    <source>
        <dbReference type="SAM" id="Phobius"/>
    </source>
</evidence>
<evidence type="ECO:0000313" key="2">
    <source>
        <dbReference type="EMBL" id="SEO68269.1"/>
    </source>
</evidence>
<keyword evidence="1" id="KW-0812">Transmembrane</keyword>
<keyword evidence="1" id="KW-0472">Membrane</keyword>
<accession>A0A1H8RNY4</accession>
<keyword evidence="3" id="KW-1185">Reference proteome</keyword>